<protein>
    <recommendedName>
        <fullName evidence="5">Nucleoporin Nup159/Nup146 N-terminal domain-containing protein</fullName>
    </recommendedName>
</protein>
<sequence length="1709" mass="181528">MNSCFIIMSSPPQVKEVKDFQFKLHSRLRVFVGSPDSGLFQHNVNILCASSRYGLVFAGHPTGFRVIALSSLQVSGPTEQKEYEHRNVDLPFKPSFISVNADESLLVVVVDGTVGALATIYDLPSLTTQNVVIKYQLRLTETPDVVVRDLHWNPSISSLISFVNSDGSVSLFELKGCSFGFTSLPPTILATCLCWSPKGKQIVIGSSDGKLTQYKPDLKAVRSVEAPPLIHNASVVNVHWLSNFQFCAVYQDAASLDERPCTFIVNTPKNEPIQFTNYDDICFSMGAIRPPQYYMIHQQSWNIILVSSANSMEVGVLAANGKSWISWTQIDEGRAELPADPATKNETYPVGFTLDLSSVQPIPWGSEQQMIAPMPILGILSHTGVLCLFHVVNLNSASATICSPPEPLPNRSALQYSPVFAQPLSASHQTIPAPQQTSRVSPEKPGTPIDELSCFSTTVTAPLSPQPNQLFSSAMPSKPANAPKKLDFSFGHSTLLSTSMTRPLDTSGVSLIPEKSPASSIPAFYLPTSEPAPIIGHLEQDNAENAIALKSVANNAMFSAAVFDEITRFEAELKDLKHLATNLDITVGLEDDKNELKKNVDGLESFHKELTETTNSLNSEVDSLKTVLMEAFSWIEEAKARKMQLYHPGYQSVVRLQELDPVSLQRLNSIQSSCYYVESQLKQTNSQLDSLWIDVQNSLAKDKINMKIPTLENVYQAMVVQKNLVDQFNVKLNGLSSKVKTLQNNRPYIMTSNNIENISGDSELSKLAESLIKVKLNLSGKSGNPCLEAKRHLIFLARRQMLSAIKEVKLKELQSNHTPRRIKPAKLKASNGMLIGSFNALPLPSSEVHTVQQTRKLGSQSILVSNTAPAEPGSVSTSVRPTAINQFSTKIIPPVSKLLQNNTIFEGTQESDSLVRTSSNFVKGSSTFAPKPGSQSSEVQFTFKSSPATNVTTIFTQVVKGGTSTHVTSALQRIPTATMSVVSTDKGKETPKLIPDSPGKIDLTSMLEKNGEPAHPKADPTVTETITSGLNFGSLDPSSTLAASTPAVSGFGDDASKTFNFFGAKVDSSKLEASLHAKSDPLKPNSSLSSSFGLKEGITTPSSSPSSTSVDMTSSTKTSFIFGGLTRPTAKCSAEPSASDAQSFTFALPVPSMPTFTTASTTVFSFGMRPTATATVTTSTMPFSALNLSVTNSTLTSPNQPSLSLSSTCGAPTSGTNAKPEFNFDRASTSGQSSFNTFSFGNMKSQVSLFGGQCKSTETLTTDSTPTSSIMLPFIDTSSANTVNDTTGISGSLTVSSPVQLSHESTPVSTSSVFGSLTTTPTTSSLFGSPTTTASGSLFVSVVTTTTTSLFPQQAGNVFNQPNAIVATTSQQTTNFSQATTVASAADTSSSIFGQESLSKALPPAQSVFGQATSATTSTSQTPGIFGQAQSVTATTTQTSSIFGSGTLITSTSTLMSSVFAQTTSVTSSQQTPSVFPQASSGTSPVQQGPTLFRQSTPVVSSSPQNSIIFGQTTNVAANTPQTSNLFGRPQTTSTSVFGGGTSPAANSTFGQALPISSKSSIFGNTPNLFPTPAMTSPSIFSSPNTATTTTPNTSLFGTPSTAAPTSGSSFFGQAICRPSDSGGNSGNVFGQSGSIFGQTVATGVAGFSNAPLFGGKPTFGQSGGSLFGNSSNVYVRVTQCNELHTRFQKNNALITELKYMTNNDSCKF</sequence>
<feature type="domain" description="Nucleoporin Nup159/Nup146 N-terminal" evidence="5">
    <location>
        <begin position="87"/>
        <end position="386"/>
    </location>
</feature>
<proteinExistence type="predicted"/>
<gene>
    <name evidence="6" type="ORF">BEMITA_LOCUS4030</name>
</gene>
<organism evidence="6 7">
    <name type="scientific">Bemisia tabaci</name>
    <name type="common">Sweetpotato whitefly</name>
    <name type="synonym">Aleurodes tabaci</name>
    <dbReference type="NCBI Taxonomy" id="7038"/>
    <lineage>
        <taxon>Eukaryota</taxon>
        <taxon>Metazoa</taxon>
        <taxon>Ecdysozoa</taxon>
        <taxon>Arthropoda</taxon>
        <taxon>Hexapoda</taxon>
        <taxon>Insecta</taxon>
        <taxon>Pterygota</taxon>
        <taxon>Neoptera</taxon>
        <taxon>Paraneoptera</taxon>
        <taxon>Hemiptera</taxon>
        <taxon>Sternorrhyncha</taxon>
        <taxon>Aleyrodoidea</taxon>
        <taxon>Aleyrodidae</taxon>
        <taxon>Aleyrodinae</taxon>
        <taxon>Bemisia</taxon>
    </lineage>
</organism>
<keyword evidence="3" id="KW-0539">Nucleus</keyword>
<dbReference type="SUPFAM" id="SSF117289">
    <property type="entry name" value="Nucleoporin domain"/>
    <property type="match status" value="1"/>
</dbReference>
<evidence type="ECO:0000256" key="2">
    <source>
        <dbReference type="ARBA" id="ARBA00022448"/>
    </source>
</evidence>
<reference evidence="6" key="1">
    <citation type="submission" date="2021-12" db="EMBL/GenBank/DDBJ databases">
        <authorList>
            <person name="King R."/>
        </authorList>
    </citation>
    <scope>NUCLEOTIDE SEQUENCE</scope>
</reference>
<dbReference type="InterPro" id="IPR026054">
    <property type="entry name" value="Nucleoporin"/>
</dbReference>
<feature type="compositionally biased region" description="Polar residues" evidence="4">
    <location>
        <begin position="426"/>
        <end position="440"/>
    </location>
</feature>
<feature type="region of interest" description="Disordered" evidence="4">
    <location>
        <begin position="1199"/>
        <end position="1227"/>
    </location>
</feature>
<evidence type="ECO:0000256" key="1">
    <source>
        <dbReference type="ARBA" id="ARBA00004123"/>
    </source>
</evidence>
<dbReference type="Gene3D" id="2.130.10.10">
    <property type="entry name" value="YVTN repeat-like/Quinoprotein amine dehydrogenase"/>
    <property type="match status" value="1"/>
</dbReference>
<dbReference type="GO" id="GO:0006405">
    <property type="term" value="P:RNA export from nucleus"/>
    <property type="evidence" value="ECO:0007669"/>
    <property type="project" value="TreeGrafter"/>
</dbReference>
<evidence type="ECO:0000313" key="7">
    <source>
        <dbReference type="Proteomes" id="UP001152759"/>
    </source>
</evidence>
<dbReference type="GO" id="GO:0005643">
    <property type="term" value="C:nuclear pore"/>
    <property type="evidence" value="ECO:0007669"/>
    <property type="project" value="TreeGrafter"/>
</dbReference>
<name>A0A9P0A524_BEMTA</name>
<evidence type="ECO:0000313" key="6">
    <source>
        <dbReference type="EMBL" id="CAH0384734.1"/>
    </source>
</evidence>
<dbReference type="Proteomes" id="UP001152759">
    <property type="component" value="Chromosome 2"/>
</dbReference>
<evidence type="ECO:0000256" key="4">
    <source>
        <dbReference type="SAM" id="MobiDB-lite"/>
    </source>
</evidence>
<dbReference type="EMBL" id="OU963863">
    <property type="protein sequence ID" value="CAH0384734.1"/>
    <property type="molecule type" value="Genomic_DNA"/>
</dbReference>
<comment type="subcellular location">
    <subcellularLocation>
        <location evidence="1">Nucleus</location>
    </subcellularLocation>
</comment>
<evidence type="ECO:0000256" key="3">
    <source>
        <dbReference type="ARBA" id="ARBA00023242"/>
    </source>
</evidence>
<keyword evidence="7" id="KW-1185">Reference proteome</keyword>
<dbReference type="PANTHER" id="PTHR23193">
    <property type="entry name" value="NUCLEAR PORE COMPLEX PROTEIN NUP"/>
    <property type="match status" value="1"/>
</dbReference>
<dbReference type="Pfam" id="PF16755">
    <property type="entry name" value="Beta-prop_NUP159_NUP214"/>
    <property type="match status" value="1"/>
</dbReference>
<feature type="compositionally biased region" description="Polar residues" evidence="4">
    <location>
        <begin position="1477"/>
        <end position="1499"/>
    </location>
</feature>
<feature type="region of interest" description="Disordered" evidence="4">
    <location>
        <begin position="426"/>
        <end position="445"/>
    </location>
</feature>
<dbReference type="GO" id="GO:0017056">
    <property type="term" value="F:structural constituent of nuclear pore"/>
    <property type="evidence" value="ECO:0007669"/>
    <property type="project" value="TreeGrafter"/>
</dbReference>
<keyword evidence="2" id="KW-0813">Transport</keyword>
<dbReference type="GO" id="GO:0006606">
    <property type="term" value="P:protein import into nucleus"/>
    <property type="evidence" value="ECO:0007669"/>
    <property type="project" value="TreeGrafter"/>
</dbReference>
<evidence type="ECO:0000259" key="5">
    <source>
        <dbReference type="Pfam" id="PF16755"/>
    </source>
</evidence>
<feature type="compositionally biased region" description="Low complexity" evidence="4">
    <location>
        <begin position="1099"/>
        <end position="1113"/>
    </location>
</feature>
<feature type="region of interest" description="Disordered" evidence="4">
    <location>
        <begin position="1076"/>
        <end position="1113"/>
    </location>
</feature>
<dbReference type="PANTHER" id="PTHR23193:SF46">
    <property type="entry name" value="NUCLEAR PORE COMPLEX PROTEIN NUP214"/>
    <property type="match status" value="1"/>
</dbReference>
<dbReference type="InterPro" id="IPR015943">
    <property type="entry name" value="WD40/YVTN_repeat-like_dom_sf"/>
</dbReference>
<accession>A0A9P0A524</accession>
<feature type="compositionally biased region" description="Polar residues" evidence="4">
    <location>
        <begin position="1199"/>
        <end position="1217"/>
    </location>
</feature>
<dbReference type="GO" id="GO:0008139">
    <property type="term" value="F:nuclear localization sequence binding"/>
    <property type="evidence" value="ECO:0007669"/>
    <property type="project" value="TreeGrafter"/>
</dbReference>
<feature type="region of interest" description="Disordered" evidence="4">
    <location>
        <begin position="1471"/>
        <end position="1499"/>
    </location>
</feature>
<dbReference type="InterPro" id="IPR039462">
    <property type="entry name" value="Nup159/Nup146_N"/>
</dbReference>